<dbReference type="Proteomes" id="UP000032061">
    <property type="component" value="Unassembled WGS sequence"/>
</dbReference>
<sequence length="172" mass="19391">MKKFCFLFAILFTCLVSGQNKENPLVILDSKKIGFMNEVQSILEPLNPNDISTMSVYKGDDASQKYDSKSGVIIITTKKYILDTFYKNNIENSSLKNEIPSTEMLAKIGVFGSKADSKNLPYDELIKYIYTNTANDTVLKISSITFIKPSDAQQMNPDWKFGAIEIMSTLDR</sequence>
<dbReference type="STRING" id="37752.IW18_08510"/>
<reference evidence="1 3" key="1">
    <citation type="submission" date="2015-01" db="EMBL/GenBank/DDBJ databases">
        <title>Genome of Flavobacterium hibernum DSM 12611.</title>
        <authorList>
            <person name="Stropko S.J."/>
            <person name="Pipes S.E."/>
            <person name="Newman J.D."/>
        </authorList>
    </citation>
    <scope>NUCLEOTIDE SEQUENCE [LARGE SCALE GENOMIC DNA]</scope>
    <source>
        <strain evidence="1 3">DSM 12611</strain>
    </source>
</reference>
<evidence type="ECO:0000313" key="2">
    <source>
        <dbReference type="EMBL" id="OXA87940.1"/>
    </source>
</evidence>
<dbReference type="Proteomes" id="UP000198302">
    <property type="component" value="Unassembled WGS sequence"/>
</dbReference>
<evidence type="ECO:0000313" key="3">
    <source>
        <dbReference type="Proteomes" id="UP000032061"/>
    </source>
</evidence>
<proteinExistence type="predicted"/>
<protein>
    <submittedName>
        <fullName evidence="1">Uncharacterized protein</fullName>
    </submittedName>
</protein>
<dbReference type="Gene3D" id="2.170.130.10">
    <property type="entry name" value="TonB-dependent receptor, plug domain"/>
    <property type="match status" value="1"/>
</dbReference>
<organism evidence="1 3">
    <name type="scientific">Flavobacterium hibernum</name>
    <dbReference type="NCBI Taxonomy" id="37752"/>
    <lineage>
        <taxon>Bacteria</taxon>
        <taxon>Pseudomonadati</taxon>
        <taxon>Bacteroidota</taxon>
        <taxon>Flavobacteriia</taxon>
        <taxon>Flavobacteriales</taxon>
        <taxon>Flavobacteriaceae</taxon>
        <taxon>Flavobacterium</taxon>
    </lineage>
</organism>
<evidence type="ECO:0000313" key="4">
    <source>
        <dbReference type="Proteomes" id="UP000198302"/>
    </source>
</evidence>
<dbReference type="SUPFAM" id="SSF56935">
    <property type="entry name" value="Porins"/>
    <property type="match status" value="1"/>
</dbReference>
<dbReference type="InterPro" id="IPR037066">
    <property type="entry name" value="Plug_dom_sf"/>
</dbReference>
<accession>A0A0D0EM12</accession>
<dbReference type="EMBL" id="JPRK01000007">
    <property type="protein sequence ID" value="KIO53340.1"/>
    <property type="molecule type" value="Genomic_DNA"/>
</dbReference>
<gene>
    <name evidence="2" type="ORF">B0A73_09125</name>
    <name evidence="1" type="ORF">IW18_08510</name>
</gene>
<comment type="caution">
    <text evidence="1">The sequence shown here is derived from an EMBL/GenBank/DDBJ whole genome shotgun (WGS) entry which is preliminary data.</text>
</comment>
<dbReference type="EMBL" id="MUGX01000011">
    <property type="protein sequence ID" value="OXA87940.1"/>
    <property type="molecule type" value="Genomic_DNA"/>
</dbReference>
<keyword evidence="4" id="KW-1185">Reference proteome</keyword>
<dbReference type="AlphaFoldDB" id="A0A0D0EM12"/>
<reference evidence="2 4" key="2">
    <citation type="submission" date="2016-11" db="EMBL/GenBank/DDBJ databases">
        <title>Whole genomes of Flavobacteriaceae.</title>
        <authorList>
            <person name="Stine C."/>
            <person name="Li C."/>
            <person name="Tadesse D."/>
        </authorList>
    </citation>
    <scope>NUCLEOTIDE SEQUENCE [LARGE SCALE GENOMIC DNA]</scope>
    <source>
        <strain evidence="2 4">ATCC 51468</strain>
    </source>
</reference>
<name>A0A0D0EM12_9FLAO</name>
<evidence type="ECO:0000313" key="1">
    <source>
        <dbReference type="EMBL" id="KIO53340.1"/>
    </source>
</evidence>